<keyword evidence="2" id="KW-1185">Reference proteome</keyword>
<sequence length="309" mass="34749">MSRCFPFRPTGYTSNGSCSEALIESIKIQREDAKVKKDLKKERRREKKEKKEKKEKRKERRERKGKTSNFSDAKDQKHIEAAGESTTERSKGVCVQKLDDSENEQQNKSDITVEHDQPVSWLEPCSSDSIQSGNKRKRSVSPSSQNGATGIKLRLALKKPEEQKQDDQFGSTSRSAVTVYSSVQNANESHHQVRCFTSAERDTCAGNSDFTLKGKFQSSHNGSAPKSDTPVLSVYDALFQNWIPPPLTVDGLSSDEDWLFGSELKDGRSDTKRVKPISGAMRCSSTSLWPRAQYVPEVEIYALPYTVPF</sequence>
<dbReference type="KEGG" id="adu:107460144"/>
<feature type="compositionally biased region" description="Basic and acidic residues" evidence="1">
    <location>
        <begin position="30"/>
        <end position="41"/>
    </location>
</feature>
<proteinExistence type="predicted"/>
<feature type="compositionally biased region" description="Basic and acidic residues" evidence="1">
    <location>
        <begin position="158"/>
        <end position="167"/>
    </location>
</feature>
<protein>
    <submittedName>
        <fullName evidence="3">Uncharacterized protein LOC107460144</fullName>
    </submittedName>
</protein>
<name>A0A6P4BZD9_ARADU</name>
<dbReference type="Proteomes" id="UP000515211">
    <property type="component" value="Chromosome 8"/>
</dbReference>
<dbReference type="PANTHER" id="PTHR34660:SF7">
    <property type="entry name" value="DNA LIGASE-LIKE PROTEIN"/>
    <property type="match status" value="1"/>
</dbReference>
<evidence type="ECO:0000313" key="3">
    <source>
        <dbReference type="RefSeq" id="XP_015933957.1"/>
    </source>
</evidence>
<gene>
    <name evidence="3" type="primary">LOC107460144</name>
</gene>
<feature type="compositionally biased region" description="Basic residues" evidence="1">
    <location>
        <begin position="42"/>
        <end position="66"/>
    </location>
</feature>
<evidence type="ECO:0000256" key="1">
    <source>
        <dbReference type="SAM" id="MobiDB-lite"/>
    </source>
</evidence>
<dbReference type="GeneID" id="107460144"/>
<dbReference type="AlphaFoldDB" id="A0A6P4BZD9"/>
<dbReference type="PANTHER" id="PTHR34660">
    <property type="entry name" value="MYB-LIKE PROTEIN X"/>
    <property type="match status" value="1"/>
</dbReference>
<dbReference type="RefSeq" id="XP_015933957.1">
    <property type="nucleotide sequence ID" value="XM_016078471.3"/>
</dbReference>
<organism evidence="2 3">
    <name type="scientific">Arachis duranensis</name>
    <name type="common">Wild peanut</name>
    <dbReference type="NCBI Taxonomy" id="130453"/>
    <lineage>
        <taxon>Eukaryota</taxon>
        <taxon>Viridiplantae</taxon>
        <taxon>Streptophyta</taxon>
        <taxon>Embryophyta</taxon>
        <taxon>Tracheophyta</taxon>
        <taxon>Spermatophyta</taxon>
        <taxon>Magnoliopsida</taxon>
        <taxon>eudicotyledons</taxon>
        <taxon>Gunneridae</taxon>
        <taxon>Pentapetalae</taxon>
        <taxon>rosids</taxon>
        <taxon>fabids</taxon>
        <taxon>Fabales</taxon>
        <taxon>Fabaceae</taxon>
        <taxon>Papilionoideae</taxon>
        <taxon>50 kb inversion clade</taxon>
        <taxon>dalbergioids sensu lato</taxon>
        <taxon>Dalbergieae</taxon>
        <taxon>Pterocarpus clade</taxon>
        <taxon>Arachis</taxon>
    </lineage>
</organism>
<evidence type="ECO:0000313" key="2">
    <source>
        <dbReference type="Proteomes" id="UP000515211"/>
    </source>
</evidence>
<accession>A0A6P4BZD9</accession>
<dbReference type="OrthoDB" id="778084at2759"/>
<feature type="compositionally biased region" description="Basic and acidic residues" evidence="1">
    <location>
        <begin position="72"/>
        <end position="117"/>
    </location>
</feature>
<reference evidence="2" key="1">
    <citation type="journal article" date="2016" name="Nat. Genet.">
        <title>The genome sequences of Arachis duranensis and Arachis ipaensis, the diploid ancestors of cultivated peanut.</title>
        <authorList>
            <person name="Bertioli D.J."/>
            <person name="Cannon S.B."/>
            <person name="Froenicke L."/>
            <person name="Huang G."/>
            <person name="Farmer A.D."/>
            <person name="Cannon E.K."/>
            <person name="Liu X."/>
            <person name="Gao D."/>
            <person name="Clevenger J."/>
            <person name="Dash S."/>
            <person name="Ren L."/>
            <person name="Moretzsohn M.C."/>
            <person name="Shirasawa K."/>
            <person name="Huang W."/>
            <person name="Vidigal B."/>
            <person name="Abernathy B."/>
            <person name="Chu Y."/>
            <person name="Niederhuth C.E."/>
            <person name="Umale P."/>
            <person name="Araujo A.C."/>
            <person name="Kozik A."/>
            <person name="Kim K.D."/>
            <person name="Burow M.D."/>
            <person name="Varshney R.K."/>
            <person name="Wang X."/>
            <person name="Zhang X."/>
            <person name="Barkley N."/>
            <person name="Guimaraes P.M."/>
            <person name="Isobe S."/>
            <person name="Guo B."/>
            <person name="Liao B."/>
            <person name="Stalker H.T."/>
            <person name="Schmitz R.J."/>
            <person name="Scheffler B.E."/>
            <person name="Leal-Bertioli S.C."/>
            <person name="Xun X."/>
            <person name="Jackson S.A."/>
            <person name="Michelmore R."/>
            <person name="Ozias-Akins P."/>
        </authorList>
    </citation>
    <scope>NUCLEOTIDE SEQUENCE [LARGE SCALE GENOMIC DNA]</scope>
    <source>
        <strain evidence="2">cv. V14167</strain>
    </source>
</reference>
<reference evidence="3" key="2">
    <citation type="submission" date="2025-08" db="UniProtKB">
        <authorList>
            <consortium name="RefSeq"/>
        </authorList>
    </citation>
    <scope>IDENTIFICATION</scope>
    <source>
        <tissue evidence="3">Whole plant</tissue>
    </source>
</reference>
<feature type="region of interest" description="Disordered" evidence="1">
    <location>
        <begin position="30"/>
        <end position="172"/>
    </location>
</feature>